<proteinExistence type="predicted"/>
<accession>A0AAV2G8T5</accession>
<evidence type="ECO:0000313" key="1">
    <source>
        <dbReference type="EMBL" id="CAL1406597.1"/>
    </source>
</evidence>
<organism evidence="1 2">
    <name type="scientific">Linum trigynum</name>
    <dbReference type="NCBI Taxonomy" id="586398"/>
    <lineage>
        <taxon>Eukaryota</taxon>
        <taxon>Viridiplantae</taxon>
        <taxon>Streptophyta</taxon>
        <taxon>Embryophyta</taxon>
        <taxon>Tracheophyta</taxon>
        <taxon>Spermatophyta</taxon>
        <taxon>Magnoliopsida</taxon>
        <taxon>eudicotyledons</taxon>
        <taxon>Gunneridae</taxon>
        <taxon>Pentapetalae</taxon>
        <taxon>rosids</taxon>
        <taxon>fabids</taxon>
        <taxon>Malpighiales</taxon>
        <taxon>Linaceae</taxon>
        <taxon>Linum</taxon>
    </lineage>
</organism>
<dbReference type="AlphaFoldDB" id="A0AAV2G8T5"/>
<dbReference type="Proteomes" id="UP001497516">
    <property type="component" value="Chromosome 8"/>
</dbReference>
<name>A0AAV2G8T5_9ROSI</name>
<protein>
    <submittedName>
        <fullName evidence="1">Uncharacterized protein</fullName>
    </submittedName>
</protein>
<evidence type="ECO:0000313" key="2">
    <source>
        <dbReference type="Proteomes" id="UP001497516"/>
    </source>
</evidence>
<reference evidence="1 2" key="1">
    <citation type="submission" date="2024-04" db="EMBL/GenBank/DDBJ databases">
        <authorList>
            <person name="Fracassetti M."/>
        </authorList>
    </citation>
    <scope>NUCLEOTIDE SEQUENCE [LARGE SCALE GENOMIC DNA]</scope>
</reference>
<keyword evidence="2" id="KW-1185">Reference proteome</keyword>
<dbReference type="EMBL" id="OZ034821">
    <property type="protein sequence ID" value="CAL1406597.1"/>
    <property type="molecule type" value="Genomic_DNA"/>
</dbReference>
<sequence length="152" mass="16686">MMRSERSSKEEELINRAIRMLDRVISTCDMMIASYEKYKPSTPQPPTQVETLATIEEEEISVLPIPTQQAPATAESTPPPQVEALAELAKDEEEDAVGGKPAPPLSLALFPLAAPTSAYEPPPLQVKTIVVAEEGRTLSYPQNPVFPCHHHE</sequence>
<gene>
    <name evidence="1" type="ORF">LTRI10_LOCUS46313</name>
</gene>